<proteinExistence type="predicted"/>
<dbReference type="AlphaFoldDB" id="A0AAD9K412"/>
<protein>
    <submittedName>
        <fullName evidence="1">Uncharacterized protein</fullName>
    </submittedName>
</protein>
<dbReference type="Proteomes" id="UP001208570">
    <property type="component" value="Unassembled WGS sequence"/>
</dbReference>
<organism evidence="1 2">
    <name type="scientific">Paralvinella palmiformis</name>
    <dbReference type="NCBI Taxonomy" id="53620"/>
    <lineage>
        <taxon>Eukaryota</taxon>
        <taxon>Metazoa</taxon>
        <taxon>Spiralia</taxon>
        <taxon>Lophotrochozoa</taxon>
        <taxon>Annelida</taxon>
        <taxon>Polychaeta</taxon>
        <taxon>Sedentaria</taxon>
        <taxon>Canalipalpata</taxon>
        <taxon>Terebellida</taxon>
        <taxon>Terebelliformia</taxon>
        <taxon>Alvinellidae</taxon>
        <taxon>Paralvinella</taxon>
    </lineage>
</organism>
<accession>A0AAD9K412</accession>
<keyword evidence="2" id="KW-1185">Reference proteome</keyword>
<sequence>WVSIQADGVCCTLRGGQLHHSIIHLTLDELQPEFTVQHNQFDVFWVIQGCTTKLLSTVAKRSRIMCKLATVQ</sequence>
<evidence type="ECO:0000313" key="1">
    <source>
        <dbReference type="EMBL" id="KAK2163970.1"/>
    </source>
</evidence>
<gene>
    <name evidence="1" type="ORF">LSH36_71g02026</name>
</gene>
<reference evidence="1" key="1">
    <citation type="journal article" date="2023" name="Mol. Biol. Evol.">
        <title>Third-Generation Sequencing Reveals the Adaptive Role of the Epigenome in Three Deep-Sea Polychaetes.</title>
        <authorList>
            <person name="Perez M."/>
            <person name="Aroh O."/>
            <person name="Sun Y."/>
            <person name="Lan Y."/>
            <person name="Juniper S.K."/>
            <person name="Young C.R."/>
            <person name="Angers B."/>
            <person name="Qian P.Y."/>
        </authorList>
    </citation>
    <scope>NUCLEOTIDE SEQUENCE</scope>
    <source>
        <strain evidence="1">P08H-3</strain>
    </source>
</reference>
<dbReference type="EMBL" id="JAODUP010000071">
    <property type="protein sequence ID" value="KAK2163970.1"/>
    <property type="molecule type" value="Genomic_DNA"/>
</dbReference>
<evidence type="ECO:0000313" key="2">
    <source>
        <dbReference type="Proteomes" id="UP001208570"/>
    </source>
</evidence>
<comment type="caution">
    <text evidence="1">The sequence shown here is derived from an EMBL/GenBank/DDBJ whole genome shotgun (WGS) entry which is preliminary data.</text>
</comment>
<feature type="non-terminal residue" evidence="1">
    <location>
        <position position="72"/>
    </location>
</feature>
<name>A0AAD9K412_9ANNE</name>